<dbReference type="EMBL" id="SMFM01000010">
    <property type="protein sequence ID" value="TDD74197.1"/>
    <property type="molecule type" value="Genomic_DNA"/>
</dbReference>
<dbReference type="AlphaFoldDB" id="A0A4V2YTN0"/>
<name>A0A4V2YTN0_9FLAO</name>
<evidence type="ECO:0000313" key="2">
    <source>
        <dbReference type="Proteomes" id="UP000295278"/>
    </source>
</evidence>
<gene>
    <name evidence="1" type="ORF">E0F89_15800</name>
</gene>
<protein>
    <submittedName>
        <fullName evidence="1">Uncharacterized protein</fullName>
    </submittedName>
</protein>
<accession>A0A4V2YTN0</accession>
<evidence type="ECO:0000313" key="1">
    <source>
        <dbReference type="EMBL" id="TDD74197.1"/>
    </source>
</evidence>
<keyword evidence="2" id="KW-1185">Reference proteome</keyword>
<dbReference type="RefSeq" id="WP_131910699.1">
    <property type="nucleotide sequence ID" value="NZ_SMFM01000010.1"/>
</dbReference>
<dbReference type="OrthoDB" id="1354291at2"/>
<comment type="caution">
    <text evidence="1">The sequence shown here is derived from an EMBL/GenBank/DDBJ whole genome shotgun (WGS) entry which is preliminary data.</text>
</comment>
<dbReference type="Proteomes" id="UP000295278">
    <property type="component" value="Unassembled WGS sequence"/>
</dbReference>
<reference evidence="1 2" key="1">
    <citation type="submission" date="2019-03" db="EMBL/GenBank/DDBJ databases">
        <title>Flavobacterium AT-3-2 sp. nov., isolated from arctic soil.</title>
        <authorList>
            <person name="Chaudhary D.K."/>
        </authorList>
    </citation>
    <scope>NUCLEOTIDE SEQUENCE [LARGE SCALE GENOMIC DNA]</scope>
    <source>
        <strain evidence="1 2">AT-3-2</strain>
    </source>
</reference>
<proteinExistence type="predicted"/>
<organism evidence="1 2">
    <name type="scientific">Flavobacterium caseinilyticum</name>
    <dbReference type="NCBI Taxonomy" id="2541732"/>
    <lineage>
        <taxon>Bacteria</taxon>
        <taxon>Pseudomonadati</taxon>
        <taxon>Bacteroidota</taxon>
        <taxon>Flavobacteriia</taxon>
        <taxon>Flavobacteriales</taxon>
        <taxon>Flavobacteriaceae</taxon>
        <taxon>Flavobacterium</taxon>
    </lineage>
</organism>
<sequence>MADVLITLNVDTSKISVQNVDPFCNFGQGPGISNEDFLTIVDAGDTVIWEGVSSITASDTVNITNINYSGGSSVFNSNNLTGNGRVSGTVRNNARGEQEKYTIQFTVFNNGTRRPGIFSIDPKLQINP</sequence>